<name>M2PP93_9FIRM</name>
<comment type="similarity">
    <text evidence="7">Belongs to the acyl carrier protein (ACP) family.</text>
</comment>
<gene>
    <name evidence="7" type="primary">acpP</name>
    <name evidence="9" type="ORF">HMPREF9943_00385</name>
</gene>
<comment type="function">
    <text evidence="7">Carrier of the growing fatty acid chain in fatty acid biosynthesis.</text>
</comment>
<keyword evidence="6 7" id="KW-0275">Fatty acid biosynthesis</keyword>
<feature type="domain" description="Carrier" evidence="8">
    <location>
        <begin position="1"/>
        <end position="73"/>
    </location>
</feature>
<dbReference type="PANTHER" id="PTHR20863:SF76">
    <property type="entry name" value="CARRIER DOMAIN-CONTAINING PROTEIN"/>
    <property type="match status" value="1"/>
</dbReference>
<evidence type="ECO:0000256" key="7">
    <source>
        <dbReference type="HAMAP-Rule" id="MF_01217"/>
    </source>
</evidence>
<dbReference type="PATRIC" id="fig|999415.3.peg.381"/>
<dbReference type="OrthoDB" id="9804551at2"/>
<reference evidence="9 10" key="1">
    <citation type="submission" date="2013-02" db="EMBL/GenBank/DDBJ databases">
        <title>The Genome Sequence of Lactobacillus catenaformis F0143.</title>
        <authorList>
            <consortium name="The Broad Institute Genome Sequencing Platform"/>
            <person name="Earl A."/>
            <person name="Ward D."/>
            <person name="Feldgarden M."/>
            <person name="Gevers D."/>
            <person name="Izard J."/>
            <person name="Blanton J.M."/>
            <person name="Mathney J."/>
            <person name="Dewhirst F.E."/>
            <person name="Young S.K."/>
            <person name="Zeng Q."/>
            <person name="Gargeya S."/>
            <person name="Fitzgerald M."/>
            <person name="Haas B."/>
            <person name="Abouelleil A."/>
            <person name="Alvarado L."/>
            <person name="Arachchi H.M."/>
            <person name="Berlin A."/>
            <person name="Chapman S.B."/>
            <person name="Gearin G."/>
            <person name="Goldberg J."/>
            <person name="Griggs A."/>
            <person name="Gujja S."/>
            <person name="Hansen M."/>
            <person name="Heiman D."/>
            <person name="Howarth C."/>
            <person name="Larimer J."/>
            <person name="Lui A."/>
            <person name="MacDonald P.J.P."/>
            <person name="McCowen C."/>
            <person name="Montmayeur A."/>
            <person name="Murphy C."/>
            <person name="Neiman D."/>
            <person name="Pearson M."/>
            <person name="Priest M."/>
            <person name="Roberts A."/>
            <person name="Saif S."/>
            <person name="Shea T."/>
            <person name="Sisk P."/>
            <person name="Stolte C."/>
            <person name="Sykes S."/>
            <person name="Wortman J."/>
            <person name="Nusbaum C."/>
            <person name="Birren B."/>
        </authorList>
    </citation>
    <scope>NUCLEOTIDE SEQUENCE [LARGE SCALE GENOMIC DNA]</scope>
    <source>
        <strain evidence="9 10">OT 569</strain>
    </source>
</reference>
<accession>M2PP93</accession>
<keyword evidence="4 7" id="KW-0276">Fatty acid metabolism</keyword>
<dbReference type="STRING" id="999415.HMPREF9943_00385"/>
<dbReference type="GO" id="GO:0016020">
    <property type="term" value="C:membrane"/>
    <property type="evidence" value="ECO:0007669"/>
    <property type="project" value="GOC"/>
</dbReference>
<dbReference type="InterPro" id="IPR009081">
    <property type="entry name" value="PP-bd_ACP"/>
</dbReference>
<dbReference type="GO" id="GO:0009245">
    <property type="term" value="P:lipid A biosynthetic process"/>
    <property type="evidence" value="ECO:0007669"/>
    <property type="project" value="TreeGrafter"/>
</dbReference>
<evidence type="ECO:0000313" key="9">
    <source>
        <dbReference type="EMBL" id="EMD17384.1"/>
    </source>
</evidence>
<dbReference type="GO" id="GO:0000036">
    <property type="term" value="F:acyl carrier activity"/>
    <property type="evidence" value="ECO:0007669"/>
    <property type="project" value="UniProtKB-UniRule"/>
</dbReference>
<keyword evidence="7" id="KW-0963">Cytoplasm</keyword>
<keyword evidence="3 7" id="KW-0597">Phosphoprotein</keyword>
<dbReference type="GO" id="GO:0000035">
    <property type="term" value="F:acyl binding"/>
    <property type="evidence" value="ECO:0007669"/>
    <property type="project" value="TreeGrafter"/>
</dbReference>
<comment type="pathway">
    <text evidence="7">Lipid metabolism; fatty acid biosynthesis.</text>
</comment>
<protein>
    <recommendedName>
        <fullName evidence="7">Acyl carrier protein</fullName>
        <shortName evidence="7">ACP</shortName>
    </recommendedName>
</protein>
<dbReference type="InterPro" id="IPR006162">
    <property type="entry name" value="Ppantetheine_attach_site"/>
</dbReference>
<keyword evidence="2 7" id="KW-0444">Lipid biosynthesis</keyword>
<evidence type="ECO:0000256" key="3">
    <source>
        <dbReference type="ARBA" id="ARBA00022553"/>
    </source>
</evidence>
<dbReference type="PANTHER" id="PTHR20863">
    <property type="entry name" value="ACYL CARRIER PROTEIN"/>
    <property type="match status" value="1"/>
</dbReference>
<dbReference type="EMBL" id="AGEJ01000007">
    <property type="protein sequence ID" value="EMD17384.1"/>
    <property type="molecule type" value="Genomic_DNA"/>
</dbReference>
<keyword evidence="1 7" id="KW-0596">Phosphopantetheine</keyword>
<dbReference type="PROSITE" id="PS00012">
    <property type="entry name" value="PHOSPHOPANTETHEINE"/>
    <property type="match status" value="1"/>
</dbReference>
<comment type="subcellular location">
    <subcellularLocation>
        <location evidence="7">Cytoplasm</location>
    </subcellularLocation>
</comment>
<dbReference type="Gene3D" id="1.10.1200.10">
    <property type="entry name" value="ACP-like"/>
    <property type="match status" value="1"/>
</dbReference>
<sequence>MEYFDRIKEVLNDKLHGKELTLDSSFRDLGIDSLDLVDLVFELEEEIGVEFEDEELMSITTVKDLLTLIDKKTA</sequence>
<dbReference type="Proteomes" id="UP000011758">
    <property type="component" value="Unassembled WGS sequence"/>
</dbReference>
<dbReference type="HAMAP" id="MF_01217">
    <property type="entry name" value="Acyl_carrier"/>
    <property type="match status" value="1"/>
</dbReference>
<evidence type="ECO:0000256" key="1">
    <source>
        <dbReference type="ARBA" id="ARBA00022450"/>
    </source>
</evidence>
<comment type="caution">
    <text evidence="9">The sequence shown here is derived from an EMBL/GenBank/DDBJ whole genome shotgun (WGS) entry which is preliminary data.</text>
</comment>
<dbReference type="GO" id="GO:0005829">
    <property type="term" value="C:cytosol"/>
    <property type="evidence" value="ECO:0007669"/>
    <property type="project" value="TreeGrafter"/>
</dbReference>
<evidence type="ECO:0000259" key="8">
    <source>
        <dbReference type="PROSITE" id="PS50075"/>
    </source>
</evidence>
<dbReference type="eggNOG" id="COG0236">
    <property type="taxonomic scope" value="Bacteria"/>
</dbReference>
<keyword evidence="5 7" id="KW-0443">Lipid metabolism</keyword>
<dbReference type="RefSeq" id="WP_004801550.1">
    <property type="nucleotide sequence ID" value="NZ_AUGJ01000023.1"/>
</dbReference>
<evidence type="ECO:0000256" key="5">
    <source>
        <dbReference type="ARBA" id="ARBA00023098"/>
    </source>
</evidence>
<evidence type="ECO:0000313" key="10">
    <source>
        <dbReference type="Proteomes" id="UP000011758"/>
    </source>
</evidence>
<comment type="PTM">
    <text evidence="7">4'-phosphopantetheine is transferred from CoA to a specific serine of apo-ACP by AcpS. This modification is essential for activity because fatty acids are bound in thioester linkage to the sulfhydryl of the prosthetic group.</text>
</comment>
<feature type="modified residue" description="O-(pantetheine 4'-phosphoryl)serine" evidence="7">
    <location>
        <position position="33"/>
    </location>
</feature>
<proteinExistence type="inferred from homology"/>
<dbReference type="PROSITE" id="PS50075">
    <property type="entry name" value="CARRIER"/>
    <property type="match status" value="1"/>
</dbReference>
<dbReference type="AlphaFoldDB" id="M2PP93"/>
<dbReference type="UniPathway" id="UPA00094"/>
<evidence type="ECO:0000256" key="6">
    <source>
        <dbReference type="ARBA" id="ARBA00023160"/>
    </source>
</evidence>
<evidence type="ECO:0000256" key="4">
    <source>
        <dbReference type="ARBA" id="ARBA00022832"/>
    </source>
</evidence>
<evidence type="ECO:0000256" key="2">
    <source>
        <dbReference type="ARBA" id="ARBA00022516"/>
    </source>
</evidence>
<dbReference type="InterPro" id="IPR003231">
    <property type="entry name" value="ACP"/>
</dbReference>
<keyword evidence="10" id="KW-1185">Reference proteome</keyword>
<dbReference type="SUPFAM" id="SSF47336">
    <property type="entry name" value="ACP-like"/>
    <property type="match status" value="1"/>
</dbReference>
<organism evidence="9 10">
    <name type="scientific">Eggerthia catenaformis OT 569 = DSM 20559</name>
    <dbReference type="NCBI Taxonomy" id="999415"/>
    <lineage>
        <taxon>Bacteria</taxon>
        <taxon>Bacillati</taxon>
        <taxon>Bacillota</taxon>
        <taxon>Erysipelotrichia</taxon>
        <taxon>Erysipelotrichales</taxon>
        <taxon>Coprobacillaceae</taxon>
        <taxon>Eggerthia</taxon>
    </lineage>
</organism>
<dbReference type="Pfam" id="PF00550">
    <property type="entry name" value="PP-binding"/>
    <property type="match status" value="1"/>
</dbReference>
<dbReference type="InterPro" id="IPR036736">
    <property type="entry name" value="ACP-like_sf"/>
</dbReference>